<gene>
    <name evidence="1" type="ORF">CBY09_09120</name>
</gene>
<comment type="caution">
    <text evidence="1">The sequence shown here is derived from an EMBL/GenBank/DDBJ whole genome shotgun (WGS) entry which is preliminary data.</text>
</comment>
<name>A0A235EMF4_9BURK</name>
<dbReference type="Proteomes" id="UP000215441">
    <property type="component" value="Unassembled WGS sequence"/>
</dbReference>
<keyword evidence="2" id="KW-1185">Reference proteome</keyword>
<reference evidence="1 2" key="1">
    <citation type="submission" date="2017-07" db="EMBL/GenBank/DDBJ databases">
        <title>Acidovorax KNDSW TSA 6 genome sequence and assembly.</title>
        <authorList>
            <person name="Mayilraj S."/>
        </authorList>
    </citation>
    <scope>NUCLEOTIDE SEQUENCE [LARGE SCALE GENOMIC DNA]</scope>
    <source>
        <strain evidence="1 2">KNDSW-TSA6</strain>
    </source>
</reference>
<evidence type="ECO:0000313" key="2">
    <source>
        <dbReference type="Proteomes" id="UP000215441"/>
    </source>
</evidence>
<proteinExistence type="predicted"/>
<evidence type="ECO:0000313" key="1">
    <source>
        <dbReference type="EMBL" id="OYD50218.1"/>
    </source>
</evidence>
<dbReference type="EMBL" id="NOIG01000006">
    <property type="protein sequence ID" value="OYD50218.1"/>
    <property type="molecule type" value="Genomic_DNA"/>
</dbReference>
<accession>A0A235EMF4</accession>
<protein>
    <submittedName>
        <fullName evidence="1">Uncharacterized protein</fullName>
    </submittedName>
</protein>
<sequence>MKKQPTPAANPLEAATQAVYQAFAKYSAPEVGTLDVCTACCMDADVALQMSRLPLRQLTEKHFYQYNTSAKSEVQPADEIKYFLPRMLELLAQGARLHHSIELYLDRVGRCESGAYSAEEAAALLDYARAFFSQGLAHWRPDSEGLFQAEYAFSILLMWDYAGVPLAPLLDDWLADRREAATLNFVESYYWEYWMDGQTINNAFAEAPFQKVMQDWLNNADNKTDWEHKLLRLLHEGLPSDWRSACKKCGKTHHPLAKRFNTVLDALAS</sequence>
<organism evidence="1 2">
    <name type="scientific">Acidovorax kalamii</name>
    <dbReference type="NCBI Taxonomy" id="2004485"/>
    <lineage>
        <taxon>Bacteria</taxon>
        <taxon>Pseudomonadati</taxon>
        <taxon>Pseudomonadota</taxon>
        <taxon>Betaproteobacteria</taxon>
        <taxon>Burkholderiales</taxon>
        <taxon>Comamonadaceae</taxon>
        <taxon>Acidovorax</taxon>
    </lineage>
</organism>
<dbReference type="OrthoDB" id="8807076at2"/>
<dbReference type="AlphaFoldDB" id="A0A235EMF4"/>
<dbReference type="RefSeq" id="WP_094288711.1">
    <property type="nucleotide sequence ID" value="NZ_NOIG01000006.1"/>
</dbReference>